<evidence type="ECO:0000313" key="2">
    <source>
        <dbReference type="Proteomes" id="UP000034934"/>
    </source>
</evidence>
<name>A0A0G0AVN3_9BACT</name>
<dbReference type="AlphaFoldDB" id="A0A0G0AVN3"/>
<gene>
    <name evidence="1" type="ORF">UR19_C0001G0079</name>
</gene>
<comment type="caution">
    <text evidence="1">The sequence shown here is derived from an EMBL/GenBank/DDBJ whole genome shotgun (WGS) entry which is preliminary data.</text>
</comment>
<dbReference type="Proteomes" id="UP000034934">
    <property type="component" value="Unassembled WGS sequence"/>
</dbReference>
<accession>A0A0G0AVN3</accession>
<sequence>MNELEQIKKDIEEIKERNVRVEKDKAWETR</sequence>
<dbReference type="EMBL" id="LBOG01000001">
    <property type="protein sequence ID" value="KKP30695.1"/>
    <property type="molecule type" value="Genomic_DNA"/>
</dbReference>
<protein>
    <submittedName>
        <fullName evidence="1">Uncharacterized protein</fullName>
    </submittedName>
</protein>
<reference evidence="1 2" key="1">
    <citation type="journal article" date="2015" name="Nature">
        <title>rRNA introns, odd ribosomes, and small enigmatic genomes across a large radiation of phyla.</title>
        <authorList>
            <person name="Brown C.T."/>
            <person name="Hug L.A."/>
            <person name="Thomas B.C."/>
            <person name="Sharon I."/>
            <person name="Castelle C.J."/>
            <person name="Singh A."/>
            <person name="Wilkins M.J."/>
            <person name="Williams K.H."/>
            <person name="Banfield J.F."/>
        </authorList>
    </citation>
    <scope>NUCLEOTIDE SEQUENCE [LARGE SCALE GENOMIC DNA]</scope>
</reference>
<proteinExistence type="predicted"/>
<organism evidence="1 2">
    <name type="scientific">Candidatus Nomurabacteria bacterium GW2011_GWF1_31_48</name>
    <dbReference type="NCBI Taxonomy" id="1618767"/>
    <lineage>
        <taxon>Bacteria</taxon>
        <taxon>Candidatus Nomuraibacteriota</taxon>
    </lineage>
</organism>
<evidence type="ECO:0000313" key="1">
    <source>
        <dbReference type="EMBL" id="KKP30695.1"/>
    </source>
</evidence>